<sequence>MSRPICPDRLNHSIRSTMMKQSTISHSWKGIAAFSVAALAITACGPDTNGGDAAEEAADTDWADVEPAESIVFATNHPGGSEDIEAEFIDEFTEETGIEVEVITSGANYEETSQWFQTGGGSNADVVVLSDATWFPNYLNDALIPVDDVLEAADIDVSGYVDALYEDYLYEGSHYGVPYARSTPLFYYNVEHYEEAGIDAPPETWEEVAEISQTIVDEDLAQFGYAFPPSDEYPAWGMANLVWGYGGAWSEEWDFSTVSSDETVEALEFAQSGVEDGWANVAATSQTDDFSSGVASQTIQSTGSLGGIMDTADFEVGTAFLPDGPAAEGETPTGGAGLMLAAASSPEEQLASAMFVGYMTSADVQARFSEETGYVPSHQESDMSDVYADTPQFETAVEQLERARVQDFARVFLPGADLELATTLQSLLTSGDDVREEMERVEAEFESLYETDLADEIDG</sequence>
<dbReference type="AlphaFoldDB" id="A0A5R9B8S7"/>
<proteinExistence type="predicted"/>
<dbReference type="SUPFAM" id="SSF53850">
    <property type="entry name" value="Periplasmic binding protein-like II"/>
    <property type="match status" value="1"/>
</dbReference>
<dbReference type="OrthoDB" id="2510110at2"/>
<name>A0A5R9B8S7_9MICC</name>
<evidence type="ECO:0000313" key="2">
    <source>
        <dbReference type="EMBL" id="TLP94489.1"/>
    </source>
</evidence>
<organism evidence="2 3">
    <name type="scientific">Nesterenkonia salmonea</name>
    <dbReference type="NCBI Taxonomy" id="1804987"/>
    <lineage>
        <taxon>Bacteria</taxon>
        <taxon>Bacillati</taxon>
        <taxon>Actinomycetota</taxon>
        <taxon>Actinomycetes</taxon>
        <taxon>Micrococcales</taxon>
        <taxon>Micrococcaceae</taxon>
        <taxon>Nesterenkonia</taxon>
    </lineage>
</organism>
<dbReference type="EMBL" id="VAVZ01000034">
    <property type="protein sequence ID" value="TLP94489.1"/>
    <property type="molecule type" value="Genomic_DNA"/>
</dbReference>
<keyword evidence="3" id="KW-1185">Reference proteome</keyword>
<protein>
    <submittedName>
        <fullName evidence="2">ABC transporter substrate-binding protein</fullName>
    </submittedName>
</protein>
<reference evidence="2 3" key="1">
    <citation type="submission" date="2019-05" db="EMBL/GenBank/DDBJ databases">
        <title>Nesterenkonia sp. GY074 isolated from the Southern Atlantic Ocean.</title>
        <authorList>
            <person name="Zhang G."/>
        </authorList>
    </citation>
    <scope>NUCLEOTIDE SEQUENCE [LARGE SCALE GENOMIC DNA]</scope>
    <source>
        <strain evidence="2 3">GY074</strain>
    </source>
</reference>
<dbReference type="PANTHER" id="PTHR43649:SF30">
    <property type="entry name" value="ABC TRANSPORTER SUBSTRATE-BINDING PROTEIN"/>
    <property type="match status" value="1"/>
</dbReference>
<gene>
    <name evidence="2" type="ORF">FEF26_11875</name>
</gene>
<dbReference type="Proteomes" id="UP000310458">
    <property type="component" value="Unassembled WGS sequence"/>
</dbReference>
<dbReference type="PANTHER" id="PTHR43649">
    <property type="entry name" value="ARABINOSE-BINDING PROTEIN-RELATED"/>
    <property type="match status" value="1"/>
</dbReference>
<evidence type="ECO:0000313" key="3">
    <source>
        <dbReference type="Proteomes" id="UP000310458"/>
    </source>
</evidence>
<comment type="caution">
    <text evidence="2">The sequence shown here is derived from an EMBL/GenBank/DDBJ whole genome shotgun (WGS) entry which is preliminary data.</text>
</comment>
<dbReference type="Gene3D" id="3.40.190.10">
    <property type="entry name" value="Periplasmic binding protein-like II"/>
    <property type="match status" value="1"/>
</dbReference>
<dbReference type="InterPro" id="IPR050490">
    <property type="entry name" value="Bact_solute-bd_prot1"/>
</dbReference>
<dbReference type="InterPro" id="IPR006059">
    <property type="entry name" value="SBP"/>
</dbReference>
<evidence type="ECO:0000256" key="1">
    <source>
        <dbReference type="SAM" id="Coils"/>
    </source>
</evidence>
<dbReference type="Pfam" id="PF13416">
    <property type="entry name" value="SBP_bac_8"/>
    <property type="match status" value="1"/>
</dbReference>
<keyword evidence="1" id="KW-0175">Coiled coil</keyword>
<accession>A0A5R9B8S7</accession>
<feature type="coiled-coil region" evidence="1">
    <location>
        <begin position="424"/>
        <end position="451"/>
    </location>
</feature>
<dbReference type="CDD" id="cd14748">
    <property type="entry name" value="PBP2_UgpB"/>
    <property type="match status" value="1"/>
</dbReference>